<feature type="region of interest" description="Disordered" evidence="6">
    <location>
        <begin position="52"/>
        <end position="78"/>
    </location>
</feature>
<dbReference type="SUPFAM" id="SSF52166">
    <property type="entry name" value="Ribosomal protein L4"/>
    <property type="match status" value="1"/>
</dbReference>
<evidence type="ECO:0000256" key="6">
    <source>
        <dbReference type="SAM" id="MobiDB-lite"/>
    </source>
</evidence>
<evidence type="ECO:0000256" key="3">
    <source>
        <dbReference type="ARBA" id="ARBA00023274"/>
    </source>
</evidence>
<evidence type="ECO:0000313" key="8">
    <source>
        <dbReference type="Proteomes" id="UP000033935"/>
    </source>
</evidence>
<name>A0A0G0QQ60_9BACT</name>
<comment type="caution">
    <text evidence="7">The sequence shown here is derived from an EMBL/GenBank/DDBJ whole genome shotgun (WGS) entry which is preliminary data.</text>
</comment>
<comment type="function">
    <text evidence="5">Forms part of the polypeptide exit tunnel.</text>
</comment>
<gene>
    <name evidence="5" type="primary">rplD</name>
    <name evidence="7" type="ORF">UT30_C0019G0008</name>
</gene>
<dbReference type="EMBL" id="LBWG01000019">
    <property type="protein sequence ID" value="KKR03772.1"/>
    <property type="molecule type" value="Genomic_DNA"/>
</dbReference>
<feature type="compositionally biased region" description="Basic residues" evidence="6">
    <location>
        <begin position="63"/>
        <end position="78"/>
    </location>
</feature>
<dbReference type="GO" id="GO:0006412">
    <property type="term" value="P:translation"/>
    <property type="evidence" value="ECO:0007669"/>
    <property type="project" value="UniProtKB-UniRule"/>
</dbReference>
<keyword evidence="2 5" id="KW-0689">Ribosomal protein</keyword>
<organism evidence="7 8">
    <name type="scientific">Candidatus Uhrbacteria bacterium GW2011_GWF2_39_13</name>
    <dbReference type="NCBI Taxonomy" id="1618995"/>
    <lineage>
        <taxon>Bacteria</taxon>
        <taxon>Candidatus Uhriibacteriota</taxon>
    </lineage>
</organism>
<proteinExistence type="inferred from homology"/>
<dbReference type="InterPro" id="IPR023574">
    <property type="entry name" value="Ribosomal_uL4_dom_sf"/>
</dbReference>
<comment type="subunit">
    <text evidence="5">Part of the 50S ribosomal subunit.</text>
</comment>
<dbReference type="Gene3D" id="3.40.1370.10">
    <property type="match status" value="1"/>
</dbReference>
<dbReference type="HAMAP" id="MF_01328_B">
    <property type="entry name" value="Ribosomal_uL4_B"/>
    <property type="match status" value="1"/>
</dbReference>
<evidence type="ECO:0000313" key="7">
    <source>
        <dbReference type="EMBL" id="KKR03772.1"/>
    </source>
</evidence>
<dbReference type="AlphaFoldDB" id="A0A0G0QQ60"/>
<dbReference type="GO" id="GO:0019843">
    <property type="term" value="F:rRNA binding"/>
    <property type="evidence" value="ECO:0007669"/>
    <property type="project" value="UniProtKB-UniRule"/>
</dbReference>
<comment type="function">
    <text evidence="5">One of the primary rRNA binding proteins, this protein initially binds near the 5'-end of the 23S rRNA. It is important during the early stages of 50S assembly. It makes multiple contacts with different domains of the 23S rRNA in the assembled 50S subunit and ribosome.</text>
</comment>
<evidence type="ECO:0000256" key="2">
    <source>
        <dbReference type="ARBA" id="ARBA00022980"/>
    </source>
</evidence>
<comment type="similarity">
    <text evidence="1 5">Belongs to the universal ribosomal protein uL4 family.</text>
</comment>
<dbReference type="InterPro" id="IPR013005">
    <property type="entry name" value="Ribosomal_uL4-like"/>
</dbReference>
<dbReference type="GO" id="GO:0003735">
    <property type="term" value="F:structural constituent of ribosome"/>
    <property type="evidence" value="ECO:0007669"/>
    <property type="project" value="InterPro"/>
</dbReference>
<dbReference type="GO" id="GO:1990904">
    <property type="term" value="C:ribonucleoprotein complex"/>
    <property type="evidence" value="ECO:0007669"/>
    <property type="project" value="UniProtKB-KW"/>
</dbReference>
<sequence>MARITLYTNDGSSKGELLLDDALFGVKINPALVHEAVVMQTANARTAIAHTKTRGEVAGTGKKPWKQKGTGRARHGSRRSPIWIGGGITFGPRNDRNFSLKMNRKARRKALAMVLTDKLTSERLVAVDDLDVEEGKTKQLVKTLAYLPLTGKKTLIVTTPEHKIISRAARNIPNVETLPANALNIVDLLRFDCLLMTESAITMITEIYKKN</sequence>
<evidence type="ECO:0000256" key="5">
    <source>
        <dbReference type="HAMAP-Rule" id="MF_01328"/>
    </source>
</evidence>
<dbReference type="InterPro" id="IPR002136">
    <property type="entry name" value="Ribosomal_uL4"/>
</dbReference>
<dbReference type="Pfam" id="PF00573">
    <property type="entry name" value="Ribosomal_L4"/>
    <property type="match status" value="1"/>
</dbReference>
<evidence type="ECO:0000256" key="1">
    <source>
        <dbReference type="ARBA" id="ARBA00010528"/>
    </source>
</evidence>
<dbReference type="PANTHER" id="PTHR10746">
    <property type="entry name" value="50S RIBOSOMAL PROTEIN L4"/>
    <property type="match status" value="1"/>
</dbReference>
<dbReference type="PATRIC" id="fig|1618995.3.peg.800"/>
<keyword evidence="5" id="KW-0699">rRNA-binding</keyword>
<evidence type="ECO:0000256" key="4">
    <source>
        <dbReference type="ARBA" id="ARBA00035244"/>
    </source>
</evidence>
<dbReference type="Proteomes" id="UP000033935">
    <property type="component" value="Unassembled WGS sequence"/>
</dbReference>
<dbReference type="NCBIfam" id="TIGR03953">
    <property type="entry name" value="rplD_bact"/>
    <property type="match status" value="1"/>
</dbReference>
<protein>
    <recommendedName>
        <fullName evidence="4 5">Large ribosomal subunit protein uL4</fullName>
    </recommendedName>
</protein>
<accession>A0A0G0QQ60</accession>
<reference evidence="7 8" key="1">
    <citation type="journal article" date="2015" name="Nature">
        <title>rRNA introns, odd ribosomes, and small enigmatic genomes across a large radiation of phyla.</title>
        <authorList>
            <person name="Brown C.T."/>
            <person name="Hug L.A."/>
            <person name="Thomas B.C."/>
            <person name="Sharon I."/>
            <person name="Castelle C.J."/>
            <person name="Singh A."/>
            <person name="Wilkins M.J."/>
            <person name="Williams K.H."/>
            <person name="Banfield J.F."/>
        </authorList>
    </citation>
    <scope>NUCLEOTIDE SEQUENCE [LARGE SCALE GENOMIC DNA]</scope>
</reference>
<dbReference type="PANTHER" id="PTHR10746:SF6">
    <property type="entry name" value="LARGE RIBOSOMAL SUBUNIT PROTEIN UL4M"/>
    <property type="match status" value="1"/>
</dbReference>
<keyword evidence="5" id="KW-0694">RNA-binding</keyword>
<dbReference type="GO" id="GO:0005840">
    <property type="term" value="C:ribosome"/>
    <property type="evidence" value="ECO:0007669"/>
    <property type="project" value="UniProtKB-KW"/>
</dbReference>
<keyword evidence="3 5" id="KW-0687">Ribonucleoprotein</keyword>